<dbReference type="EMBL" id="LKCW01000058">
    <property type="protein sequence ID" value="KPM41809.1"/>
    <property type="molecule type" value="Genomic_DNA"/>
</dbReference>
<keyword evidence="3" id="KW-1185">Reference proteome</keyword>
<accession>A0A0P7BFJ6</accession>
<evidence type="ECO:0000256" key="1">
    <source>
        <dbReference type="SAM" id="MobiDB-lite"/>
    </source>
</evidence>
<comment type="caution">
    <text evidence="2">The sequence shown here is derived from an EMBL/GenBank/DDBJ whole genome shotgun (WGS) entry which is preliminary data.</text>
</comment>
<evidence type="ECO:0000313" key="3">
    <source>
        <dbReference type="Proteomes" id="UP000050424"/>
    </source>
</evidence>
<protein>
    <submittedName>
        <fullName evidence="2">Uncharacterized protein</fullName>
    </submittedName>
</protein>
<name>A0A0P7BFJ6_9HYPO</name>
<feature type="compositionally biased region" description="Basic and acidic residues" evidence="1">
    <location>
        <begin position="1"/>
        <end position="12"/>
    </location>
</feature>
<evidence type="ECO:0000313" key="2">
    <source>
        <dbReference type="EMBL" id="KPM41809.1"/>
    </source>
</evidence>
<proteinExistence type="predicted"/>
<feature type="region of interest" description="Disordered" evidence="1">
    <location>
        <begin position="254"/>
        <end position="291"/>
    </location>
</feature>
<dbReference type="Proteomes" id="UP000050424">
    <property type="component" value="Unassembled WGS sequence"/>
</dbReference>
<feature type="compositionally biased region" description="Polar residues" evidence="1">
    <location>
        <begin position="428"/>
        <end position="445"/>
    </location>
</feature>
<organism evidence="2 3">
    <name type="scientific">Neonectria ditissima</name>
    <dbReference type="NCBI Taxonomy" id="78410"/>
    <lineage>
        <taxon>Eukaryota</taxon>
        <taxon>Fungi</taxon>
        <taxon>Dikarya</taxon>
        <taxon>Ascomycota</taxon>
        <taxon>Pezizomycotina</taxon>
        <taxon>Sordariomycetes</taxon>
        <taxon>Hypocreomycetidae</taxon>
        <taxon>Hypocreales</taxon>
        <taxon>Nectriaceae</taxon>
        <taxon>Neonectria</taxon>
    </lineage>
</organism>
<feature type="compositionally biased region" description="Polar residues" evidence="1">
    <location>
        <begin position="257"/>
        <end position="275"/>
    </location>
</feature>
<dbReference type="AlphaFoldDB" id="A0A0P7BFJ6"/>
<feature type="region of interest" description="Disordered" evidence="1">
    <location>
        <begin position="1"/>
        <end position="23"/>
    </location>
</feature>
<reference evidence="2 3" key="1">
    <citation type="submission" date="2015-09" db="EMBL/GenBank/DDBJ databases">
        <title>Draft genome of a European isolate of the apple canker pathogen Neonectria ditissima.</title>
        <authorList>
            <person name="Gomez-Cortecero A."/>
            <person name="Harrison R.J."/>
            <person name="Armitage A.D."/>
        </authorList>
    </citation>
    <scope>NUCLEOTIDE SEQUENCE [LARGE SCALE GENOMIC DNA]</scope>
    <source>
        <strain evidence="2 3">R09/05</strain>
    </source>
</reference>
<feature type="region of interest" description="Disordered" evidence="1">
    <location>
        <begin position="425"/>
        <end position="449"/>
    </location>
</feature>
<sequence>MPGTKENGEKETGGGLQKDGASDIPTEMSHLLDYLTLDRPELLSAESQVLHHNFHVLARQQATMAHRQAEMAMQQAQTLQALRHLSESLSAFSPLPNVATTNELEEHDEDEAEEQYALQEKLKGAFGDLLAEYYRLWIYEMGPVPSISSRPLLKFLAKSFFFFLHQCDFAEDSDFVDYDDFATFQACIDQLNDESEIQLAPRRMMTHRKLATGRSERMPAATRYQSTLSPRAALLSFSFSLIIILHFLPTRRPTPPVQNRHSISPATRDTMSTSPQKRKASDSLPDDSYSAMPTRSARIEVTPWGTSDFFAVEGGPSNASTANPFPLGLPTAGHHEAVSAEARTSHVDLEVLVRQLSEAVYRQAKSIISKTGTVRQQALTIREQADTIYKQTGTIHEQAGTIHDQAGTIRGQAGIIRDQAERLHQESGTRQSCDQISDANPSAMPTFTPVPKDCERYQEGAQNIRVEHERHQLLVQDQLKTGFPEGLRKFHEKFIWKNNYTPHVAYGPKITEEARSFFVSLRESLLDPPGVPGSARVAMFDLASELSIESEIVLYLYLNGMFQERRVAGRLEKSLEYS</sequence>
<gene>
    <name evidence="2" type="ORF">AK830_g4759</name>
</gene>